<dbReference type="InterPro" id="IPR029063">
    <property type="entry name" value="SAM-dependent_MTases_sf"/>
</dbReference>
<dbReference type="Pfam" id="PF13649">
    <property type="entry name" value="Methyltransf_25"/>
    <property type="match status" value="1"/>
</dbReference>
<evidence type="ECO:0000313" key="3">
    <source>
        <dbReference type="Proteomes" id="UP000199501"/>
    </source>
</evidence>
<keyword evidence="3" id="KW-1185">Reference proteome</keyword>
<name>A0A1G6JXG1_9PSEU</name>
<dbReference type="GO" id="GO:0008168">
    <property type="term" value="F:methyltransferase activity"/>
    <property type="evidence" value="ECO:0007669"/>
    <property type="project" value="UniProtKB-KW"/>
</dbReference>
<proteinExistence type="predicted"/>
<sequence>MSENQALHDLGSLIDLARSRRVDVWEPWLAREEDDGRTRAHALLRLLHHGESVPAASVDGATVLSLVQAGVCEVNGALLTPARFRVTAFRGLVVAADRDYGTGGDDVHVGNDSLRYTAAVLNAAPRGRVLDIGCGSGIAMLAAARTADEVLGVDILDSAMAATRASVALTGPAVGCQAMPGKFQDLDIDGIDCVTANLPGVPVPPGLAYPAAGAAGADGLDLIRAFWEWFAARSSARRLVMRFQSLGSAAAPSALRELDHILPSGADVTVVTDSSVPVVVRNAITAVRAAQLNPGRTLSEVLGLLQRECLDRGENYYHCSTLYVTRAGSGARNHLPCGVDHKPDSRYRAGTETISDAGVMLAAANRLREMPDEFWSVDGERTMKLLADDLAEVRAELRSGTSPAELAEKMGGPESPLRQAALCLAVSLVASVLRERNVLELRDDEPTASAGFGSVWKSVRKP</sequence>
<dbReference type="SUPFAM" id="SSF53335">
    <property type="entry name" value="S-adenosyl-L-methionine-dependent methyltransferases"/>
    <property type="match status" value="1"/>
</dbReference>
<reference evidence="3" key="1">
    <citation type="submission" date="2016-10" db="EMBL/GenBank/DDBJ databases">
        <authorList>
            <person name="Varghese N."/>
            <person name="Submissions S."/>
        </authorList>
    </citation>
    <scope>NUCLEOTIDE SEQUENCE [LARGE SCALE GENOMIC DNA]</scope>
    <source>
        <strain evidence="3">IBRC-M 10403</strain>
    </source>
</reference>
<keyword evidence="2" id="KW-0489">Methyltransferase</keyword>
<dbReference type="GO" id="GO:0032259">
    <property type="term" value="P:methylation"/>
    <property type="evidence" value="ECO:0007669"/>
    <property type="project" value="UniProtKB-KW"/>
</dbReference>
<dbReference type="STRING" id="1271860.SAMN05216174_101580"/>
<gene>
    <name evidence="2" type="ORF">SAMN05216174_101580</name>
</gene>
<feature type="domain" description="Methyltransferase" evidence="1">
    <location>
        <begin position="129"/>
        <end position="196"/>
    </location>
</feature>
<dbReference type="Gene3D" id="3.40.50.150">
    <property type="entry name" value="Vaccinia Virus protein VP39"/>
    <property type="match status" value="1"/>
</dbReference>
<dbReference type="RefSeq" id="WP_091447879.1">
    <property type="nucleotide sequence ID" value="NZ_FMZZ01000001.1"/>
</dbReference>
<organism evidence="2 3">
    <name type="scientific">Actinokineospora iranica</name>
    <dbReference type="NCBI Taxonomy" id="1271860"/>
    <lineage>
        <taxon>Bacteria</taxon>
        <taxon>Bacillati</taxon>
        <taxon>Actinomycetota</taxon>
        <taxon>Actinomycetes</taxon>
        <taxon>Pseudonocardiales</taxon>
        <taxon>Pseudonocardiaceae</taxon>
        <taxon>Actinokineospora</taxon>
    </lineage>
</organism>
<dbReference type="AlphaFoldDB" id="A0A1G6JXG1"/>
<dbReference type="InterPro" id="IPR041698">
    <property type="entry name" value="Methyltransf_25"/>
</dbReference>
<dbReference type="CDD" id="cd02440">
    <property type="entry name" value="AdoMet_MTases"/>
    <property type="match status" value="1"/>
</dbReference>
<accession>A0A1G6JXG1</accession>
<dbReference type="OrthoDB" id="4228691at2"/>
<dbReference type="Proteomes" id="UP000199501">
    <property type="component" value="Unassembled WGS sequence"/>
</dbReference>
<evidence type="ECO:0000313" key="2">
    <source>
        <dbReference type="EMBL" id="SDC22716.1"/>
    </source>
</evidence>
<protein>
    <submittedName>
        <fullName evidence="2">Methyltransferase domain-containing protein</fullName>
    </submittedName>
</protein>
<evidence type="ECO:0000259" key="1">
    <source>
        <dbReference type="Pfam" id="PF13649"/>
    </source>
</evidence>
<dbReference type="EMBL" id="FMZZ01000001">
    <property type="protein sequence ID" value="SDC22716.1"/>
    <property type="molecule type" value="Genomic_DNA"/>
</dbReference>
<keyword evidence="2" id="KW-0808">Transferase</keyword>